<sequence length="332" mass="38683">MKFVFSFLIALFGLSSLFAQELNVDSGVVLKKGVYRTFEEFKYNNPSLPYNGVLYSAYKKHGFFFNGKVKYYGIGYNLEDGVKSTKVFGFCDGEKIYVRKNQFLFSLNNFVELQNFGRYSYYEKVKLNLFYIIITGFPSIPIVRTKVEYVIDINDGVSYKVKKSNLKELFSGDTNIVADFESTKRGASIKGDVIKKYSELYRYEIDYSSYLEITDIDKLIYRLPIDTTLEQYSKRIQSYSANSIFKAIKILDKSFKDGTPKYFGIWSKHDMGNNSDYYYDIGTWYYFHKNGQLKQEVNYNVIGQKHGAYIEYDDKGKVIKESMYSNGELVKE</sequence>
<evidence type="ECO:0000313" key="3">
    <source>
        <dbReference type="Proteomes" id="UP000470771"/>
    </source>
</evidence>
<dbReference type="Proteomes" id="UP000470771">
    <property type="component" value="Unassembled WGS sequence"/>
</dbReference>
<accession>A0A6N9NQ08</accession>
<feature type="chain" id="PRO_5026981857" description="MORN repeat variant" evidence="1">
    <location>
        <begin position="20"/>
        <end position="332"/>
    </location>
</feature>
<organism evidence="2 3">
    <name type="scientific">Acidiluteibacter ferrifornacis</name>
    <dbReference type="NCBI Taxonomy" id="2692424"/>
    <lineage>
        <taxon>Bacteria</taxon>
        <taxon>Pseudomonadati</taxon>
        <taxon>Bacteroidota</taxon>
        <taxon>Flavobacteriia</taxon>
        <taxon>Flavobacteriales</taxon>
        <taxon>Cryomorphaceae</taxon>
        <taxon>Acidiluteibacter</taxon>
    </lineage>
</organism>
<evidence type="ECO:0008006" key="4">
    <source>
        <dbReference type="Google" id="ProtNLM"/>
    </source>
</evidence>
<dbReference type="Gene3D" id="3.90.930.1">
    <property type="match status" value="1"/>
</dbReference>
<keyword evidence="1" id="KW-0732">Signal</keyword>
<protein>
    <recommendedName>
        <fullName evidence="4">MORN repeat variant</fullName>
    </recommendedName>
</protein>
<evidence type="ECO:0000313" key="2">
    <source>
        <dbReference type="EMBL" id="NBG66485.1"/>
    </source>
</evidence>
<proteinExistence type="predicted"/>
<dbReference type="RefSeq" id="WP_160633431.1">
    <property type="nucleotide sequence ID" value="NZ_WWNE01000007.1"/>
</dbReference>
<evidence type="ECO:0000256" key="1">
    <source>
        <dbReference type="SAM" id="SignalP"/>
    </source>
</evidence>
<feature type="signal peptide" evidence="1">
    <location>
        <begin position="1"/>
        <end position="19"/>
    </location>
</feature>
<dbReference type="AlphaFoldDB" id="A0A6N9NQ08"/>
<dbReference type="EMBL" id="WWNE01000007">
    <property type="protein sequence ID" value="NBG66485.1"/>
    <property type="molecule type" value="Genomic_DNA"/>
</dbReference>
<comment type="caution">
    <text evidence="2">The sequence shown here is derived from an EMBL/GenBank/DDBJ whole genome shotgun (WGS) entry which is preliminary data.</text>
</comment>
<name>A0A6N9NQ08_9FLAO</name>
<keyword evidence="3" id="KW-1185">Reference proteome</keyword>
<reference evidence="2 3" key="1">
    <citation type="submission" date="2019-12" db="EMBL/GenBank/DDBJ databases">
        <authorList>
            <person name="Zhao J."/>
        </authorList>
    </citation>
    <scope>NUCLEOTIDE SEQUENCE [LARGE SCALE GENOMIC DNA]</scope>
    <source>
        <strain evidence="2 3">S-15</strain>
    </source>
</reference>
<gene>
    <name evidence="2" type="ORF">GQN54_10180</name>
</gene>